<accession>A0AAX4HGZ9</accession>
<keyword evidence="4" id="KW-1185">Reference proteome</keyword>
<sequence>MSLLHPVPNGKSNGLSRNHTNNNHSTTSSRLSLRTPLSQPNVANNPDRQLSRFHNTWLFSEDSFLSKSPSRKQLTLPQELQVRELMHAFLIKLGIELKLDGRTILAATVYINRFYMRMPITTSKYFFICAAIAISCKLHDCYRPPDKIALKACEIRNPQKLVDQHSSLFWQWRDQLLYREEILLKMLNFELDIDLPYDFMESLLSEKDADLPNGFYVKLTDILKHTVSKVELLSALPLLVAFDMKTIFGMVLVLTVAEAQEKFLDEQSIELPATYLQDKLGAALIDCYHCYKYVLKLKSVCEKPDLPSHKNIVGKVPIMSKTKFYDVATGKQPQSQDTEHTVAETELPLDLSDVE</sequence>
<feature type="region of interest" description="Disordered" evidence="1">
    <location>
        <begin position="330"/>
        <end position="355"/>
    </location>
</feature>
<dbReference type="RefSeq" id="XP_062880068.1">
    <property type="nucleotide sequence ID" value="XM_063023998.1"/>
</dbReference>
<dbReference type="InterPro" id="IPR043198">
    <property type="entry name" value="Cyclin/Ssn8"/>
</dbReference>
<dbReference type="GeneID" id="88176147"/>
<organism evidence="3 4">
    <name type="scientific">Australozyma saopauloensis</name>
    <dbReference type="NCBI Taxonomy" id="291208"/>
    <lineage>
        <taxon>Eukaryota</taxon>
        <taxon>Fungi</taxon>
        <taxon>Dikarya</taxon>
        <taxon>Ascomycota</taxon>
        <taxon>Saccharomycotina</taxon>
        <taxon>Pichiomycetes</taxon>
        <taxon>Metschnikowiaceae</taxon>
        <taxon>Australozyma</taxon>
    </lineage>
</organism>
<feature type="domain" description="Cyclin N-terminal" evidence="2">
    <location>
        <begin position="79"/>
        <end position="191"/>
    </location>
</feature>
<gene>
    <name evidence="3" type="ORF">PUMCH_005088</name>
</gene>
<dbReference type="EMBL" id="CP138900">
    <property type="protein sequence ID" value="WPK27691.1"/>
    <property type="molecule type" value="Genomic_DNA"/>
</dbReference>
<evidence type="ECO:0000313" key="4">
    <source>
        <dbReference type="Proteomes" id="UP001338582"/>
    </source>
</evidence>
<dbReference type="SUPFAM" id="SSF47954">
    <property type="entry name" value="Cyclin-like"/>
    <property type="match status" value="1"/>
</dbReference>
<evidence type="ECO:0000256" key="1">
    <source>
        <dbReference type="SAM" id="MobiDB-lite"/>
    </source>
</evidence>
<feature type="compositionally biased region" description="Low complexity" evidence="1">
    <location>
        <begin position="15"/>
        <end position="38"/>
    </location>
</feature>
<dbReference type="PANTHER" id="PTHR10026">
    <property type="entry name" value="CYCLIN"/>
    <property type="match status" value="1"/>
</dbReference>
<reference evidence="3 4" key="1">
    <citation type="submission" date="2023-10" db="EMBL/GenBank/DDBJ databases">
        <title>Draft Genome Sequence of Candida saopaulonensis from a very Premature Infant with Sepsis.</title>
        <authorList>
            <person name="Ning Y."/>
            <person name="Dai R."/>
            <person name="Xiao M."/>
            <person name="Xu Y."/>
            <person name="Yan Q."/>
            <person name="Zhang L."/>
        </authorList>
    </citation>
    <scope>NUCLEOTIDE SEQUENCE [LARGE SCALE GENOMIC DNA]</scope>
    <source>
        <strain evidence="3 4">19XY460</strain>
    </source>
</reference>
<dbReference type="Gene3D" id="1.10.472.10">
    <property type="entry name" value="Cyclin-like"/>
    <property type="match status" value="1"/>
</dbReference>
<feature type="compositionally biased region" description="Polar residues" evidence="1">
    <location>
        <begin position="39"/>
        <end position="48"/>
    </location>
</feature>
<dbReference type="GO" id="GO:0006357">
    <property type="term" value="P:regulation of transcription by RNA polymerase II"/>
    <property type="evidence" value="ECO:0007669"/>
    <property type="project" value="InterPro"/>
</dbReference>
<dbReference type="GO" id="GO:0016538">
    <property type="term" value="F:cyclin-dependent protein serine/threonine kinase regulator activity"/>
    <property type="evidence" value="ECO:0007669"/>
    <property type="project" value="InterPro"/>
</dbReference>
<proteinExistence type="predicted"/>
<evidence type="ECO:0000259" key="2">
    <source>
        <dbReference type="Pfam" id="PF00134"/>
    </source>
</evidence>
<dbReference type="KEGG" id="asau:88176147"/>
<protein>
    <recommendedName>
        <fullName evidence="2">Cyclin N-terminal domain-containing protein</fullName>
    </recommendedName>
</protein>
<dbReference type="Pfam" id="PF00134">
    <property type="entry name" value="Cyclin_N"/>
    <property type="match status" value="1"/>
</dbReference>
<feature type="region of interest" description="Disordered" evidence="1">
    <location>
        <begin position="1"/>
        <end position="48"/>
    </location>
</feature>
<dbReference type="Proteomes" id="UP001338582">
    <property type="component" value="Chromosome 7"/>
</dbReference>
<dbReference type="InterPro" id="IPR036915">
    <property type="entry name" value="Cyclin-like_sf"/>
</dbReference>
<name>A0AAX4HGZ9_9ASCO</name>
<dbReference type="InterPro" id="IPR006671">
    <property type="entry name" value="Cyclin_N"/>
</dbReference>
<evidence type="ECO:0000313" key="3">
    <source>
        <dbReference type="EMBL" id="WPK27691.1"/>
    </source>
</evidence>
<dbReference type="AlphaFoldDB" id="A0AAX4HGZ9"/>